<dbReference type="AlphaFoldDB" id="A0AAE1LA97"/>
<proteinExistence type="predicted"/>
<name>A0AAE1LA97_9NEOP</name>
<evidence type="ECO:0000313" key="1">
    <source>
        <dbReference type="EMBL" id="KAK3912080.1"/>
    </source>
</evidence>
<sequence>MGVDWLPHLMTQSLGTNHFKKFFCGVLGFVVFPNPAHNIDLSYRQQPHAHDEKLCGSVSLLQYADPSAYTPYLALRNDDIF</sequence>
<reference evidence="1" key="1">
    <citation type="submission" date="2021-07" db="EMBL/GenBank/DDBJ databases">
        <authorList>
            <person name="Catto M.A."/>
            <person name="Jacobson A."/>
            <person name="Kennedy G."/>
            <person name="Labadie P."/>
            <person name="Hunt B.G."/>
            <person name="Srinivasan R."/>
        </authorList>
    </citation>
    <scope>NUCLEOTIDE SEQUENCE</scope>
    <source>
        <strain evidence="1">PL_HMW_Pooled</strain>
        <tissue evidence="1">Head</tissue>
    </source>
</reference>
<gene>
    <name evidence="1" type="ORF">KUF71_021649</name>
</gene>
<dbReference type="EMBL" id="JAHWGI010000289">
    <property type="protein sequence ID" value="KAK3912080.1"/>
    <property type="molecule type" value="Genomic_DNA"/>
</dbReference>
<reference evidence="1" key="2">
    <citation type="journal article" date="2023" name="BMC Genomics">
        <title>Pest status, molecular evolution, and epigenetic factors derived from the genome assembly of Frankliniella fusca, a thysanopteran phytovirus vector.</title>
        <authorList>
            <person name="Catto M.A."/>
            <person name="Labadie P.E."/>
            <person name="Jacobson A.L."/>
            <person name="Kennedy G.G."/>
            <person name="Srinivasan R."/>
            <person name="Hunt B.G."/>
        </authorList>
    </citation>
    <scope>NUCLEOTIDE SEQUENCE</scope>
    <source>
        <strain evidence="1">PL_HMW_Pooled</strain>
    </source>
</reference>
<dbReference type="Proteomes" id="UP001219518">
    <property type="component" value="Unassembled WGS sequence"/>
</dbReference>
<accession>A0AAE1LA97</accession>
<evidence type="ECO:0000313" key="2">
    <source>
        <dbReference type="Proteomes" id="UP001219518"/>
    </source>
</evidence>
<protein>
    <submittedName>
        <fullName evidence="1">Pantothenate synthetase 1</fullName>
    </submittedName>
</protein>
<organism evidence="1 2">
    <name type="scientific">Frankliniella fusca</name>
    <dbReference type="NCBI Taxonomy" id="407009"/>
    <lineage>
        <taxon>Eukaryota</taxon>
        <taxon>Metazoa</taxon>
        <taxon>Ecdysozoa</taxon>
        <taxon>Arthropoda</taxon>
        <taxon>Hexapoda</taxon>
        <taxon>Insecta</taxon>
        <taxon>Pterygota</taxon>
        <taxon>Neoptera</taxon>
        <taxon>Paraneoptera</taxon>
        <taxon>Thysanoptera</taxon>
        <taxon>Terebrantia</taxon>
        <taxon>Thripoidea</taxon>
        <taxon>Thripidae</taxon>
        <taxon>Frankliniella</taxon>
    </lineage>
</organism>
<keyword evidence="2" id="KW-1185">Reference proteome</keyword>
<comment type="caution">
    <text evidence="1">The sequence shown here is derived from an EMBL/GenBank/DDBJ whole genome shotgun (WGS) entry which is preliminary data.</text>
</comment>